<protein>
    <submittedName>
        <fullName evidence="2">Gluconate 2-dehydrogenase subunit 3-like protein</fullName>
    </submittedName>
</protein>
<dbReference type="AlphaFoldDB" id="A0A2A9EP35"/>
<gene>
    <name evidence="2" type="ORF">ATJ97_2542</name>
</gene>
<dbReference type="InterPro" id="IPR027056">
    <property type="entry name" value="Gluconate_2DH_su3"/>
</dbReference>
<dbReference type="Pfam" id="PF13618">
    <property type="entry name" value="Gluconate_2-dh3"/>
    <property type="match status" value="1"/>
</dbReference>
<feature type="region of interest" description="Disordered" evidence="1">
    <location>
        <begin position="199"/>
        <end position="232"/>
    </location>
</feature>
<sequence length="232" mass="25374">MSRLPLAPDDGGGRFPGFDTLSQSRHWDAATERLVRSRLEPPGPLRFFTADQARTARALCDQLLGQRGEPRVPVEIMVDARLAAGQTDGWHYDDMPEDGAAWRRTLAHLDEDAGHLAGSAGQRFADLPPAHQEQVLATVLDLEGERWHGMVALHVWSLWTRYACTAFYSHPWAWDEIGFGGPAYPRGYKNLGLDAREPFEVADARPSDPTRRAAHSGEPAGSEGAPVSGGAT</sequence>
<dbReference type="Proteomes" id="UP000222106">
    <property type="component" value="Unassembled WGS sequence"/>
</dbReference>
<name>A0A2A9EP35_9MICO</name>
<feature type="region of interest" description="Disordered" evidence="1">
    <location>
        <begin position="1"/>
        <end position="21"/>
    </location>
</feature>
<evidence type="ECO:0000313" key="3">
    <source>
        <dbReference type="Proteomes" id="UP000222106"/>
    </source>
</evidence>
<proteinExistence type="predicted"/>
<dbReference type="RefSeq" id="WP_098484015.1">
    <property type="nucleotide sequence ID" value="NZ_PDJI01000004.1"/>
</dbReference>
<evidence type="ECO:0000256" key="1">
    <source>
        <dbReference type="SAM" id="MobiDB-lite"/>
    </source>
</evidence>
<accession>A0A2A9EP35</accession>
<reference evidence="2 3" key="1">
    <citation type="submission" date="2017-10" db="EMBL/GenBank/DDBJ databases">
        <title>Sequencing the genomes of 1000 actinobacteria strains.</title>
        <authorList>
            <person name="Klenk H.-P."/>
        </authorList>
    </citation>
    <scope>NUCLEOTIDE SEQUENCE [LARGE SCALE GENOMIC DNA]</scope>
    <source>
        <strain evidence="2 3">DSM 21838</strain>
    </source>
</reference>
<keyword evidence="3" id="KW-1185">Reference proteome</keyword>
<organism evidence="2 3">
    <name type="scientific">Georgenia soli</name>
    <dbReference type="NCBI Taxonomy" id="638953"/>
    <lineage>
        <taxon>Bacteria</taxon>
        <taxon>Bacillati</taxon>
        <taxon>Actinomycetota</taxon>
        <taxon>Actinomycetes</taxon>
        <taxon>Micrococcales</taxon>
        <taxon>Bogoriellaceae</taxon>
        <taxon>Georgenia</taxon>
    </lineage>
</organism>
<dbReference type="OrthoDB" id="63962at2"/>
<evidence type="ECO:0000313" key="2">
    <source>
        <dbReference type="EMBL" id="PFG40022.1"/>
    </source>
</evidence>
<dbReference type="EMBL" id="PDJI01000004">
    <property type="protein sequence ID" value="PFG40022.1"/>
    <property type="molecule type" value="Genomic_DNA"/>
</dbReference>
<feature type="compositionally biased region" description="Basic and acidic residues" evidence="1">
    <location>
        <begin position="199"/>
        <end position="211"/>
    </location>
</feature>
<comment type="caution">
    <text evidence="2">The sequence shown here is derived from an EMBL/GenBank/DDBJ whole genome shotgun (WGS) entry which is preliminary data.</text>
</comment>